<proteinExistence type="predicted"/>
<name>A0A922HYF0_DERFA</name>
<dbReference type="EMBL" id="ASGP02000004">
    <property type="protein sequence ID" value="KAH9511549.1"/>
    <property type="molecule type" value="Genomic_DNA"/>
</dbReference>
<keyword evidence="1" id="KW-1133">Transmembrane helix</keyword>
<dbReference type="AlphaFoldDB" id="A0A922HYF0"/>
<protein>
    <submittedName>
        <fullName evidence="2">Uncharacterized protein</fullName>
    </submittedName>
</protein>
<organism evidence="2 3">
    <name type="scientific">Dermatophagoides farinae</name>
    <name type="common">American house dust mite</name>
    <dbReference type="NCBI Taxonomy" id="6954"/>
    <lineage>
        <taxon>Eukaryota</taxon>
        <taxon>Metazoa</taxon>
        <taxon>Ecdysozoa</taxon>
        <taxon>Arthropoda</taxon>
        <taxon>Chelicerata</taxon>
        <taxon>Arachnida</taxon>
        <taxon>Acari</taxon>
        <taxon>Acariformes</taxon>
        <taxon>Sarcoptiformes</taxon>
        <taxon>Astigmata</taxon>
        <taxon>Psoroptidia</taxon>
        <taxon>Analgoidea</taxon>
        <taxon>Pyroglyphidae</taxon>
        <taxon>Dermatophagoidinae</taxon>
        <taxon>Dermatophagoides</taxon>
    </lineage>
</organism>
<reference evidence="2" key="2">
    <citation type="journal article" date="2022" name="Res Sq">
        <title>Comparative Genomics Reveals Insights into the Divergent Evolution of Astigmatic Mites and Household Pest Adaptations.</title>
        <authorList>
            <person name="Xiong Q."/>
            <person name="Wan A.T.-Y."/>
            <person name="Liu X.-Y."/>
            <person name="Fung C.S.-H."/>
            <person name="Xiao X."/>
            <person name="Malainual N."/>
            <person name="Hou J."/>
            <person name="Wang L."/>
            <person name="Wang M."/>
            <person name="Yang K."/>
            <person name="Cui Y."/>
            <person name="Leung E."/>
            <person name="Nong W."/>
            <person name="Shin S.-K."/>
            <person name="Au S."/>
            <person name="Jeong K.Y."/>
            <person name="Chew F.T."/>
            <person name="Hui J."/>
            <person name="Leung T.F."/>
            <person name="Tungtrongchitr A."/>
            <person name="Zhong N."/>
            <person name="Liu Z."/>
            <person name="Tsui S."/>
        </authorList>
    </citation>
    <scope>NUCLEOTIDE SEQUENCE</scope>
    <source>
        <strain evidence="2">Derf</strain>
        <tissue evidence="2">Whole organism</tissue>
    </source>
</reference>
<comment type="caution">
    <text evidence="2">The sequence shown here is derived from an EMBL/GenBank/DDBJ whole genome shotgun (WGS) entry which is preliminary data.</text>
</comment>
<reference evidence="2" key="1">
    <citation type="submission" date="2013-05" db="EMBL/GenBank/DDBJ databases">
        <authorList>
            <person name="Yim A.K.Y."/>
            <person name="Chan T.F."/>
            <person name="Ji K.M."/>
            <person name="Liu X.Y."/>
            <person name="Zhou J.W."/>
            <person name="Li R.Q."/>
            <person name="Yang K.Y."/>
            <person name="Li J."/>
            <person name="Li M."/>
            <person name="Law P.T.W."/>
            <person name="Wu Y.L."/>
            <person name="Cai Z.L."/>
            <person name="Qin H."/>
            <person name="Bao Y."/>
            <person name="Leung R.K.K."/>
            <person name="Ng P.K.S."/>
            <person name="Zou J."/>
            <person name="Zhong X.J."/>
            <person name="Ran P.X."/>
            <person name="Zhong N.S."/>
            <person name="Liu Z.G."/>
            <person name="Tsui S.K.W."/>
        </authorList>
    </citation>
    <scope>NUCLEOTIDE SEQUENCE</scope>
    <source>
        <strain evidence="2">Derf</strain>
        <tissue evidence="2">Whole organism</tissue>
    </source>
</reference>
<dbReference type="Proteomes" id="UP000790347">
    <property type="component" value="Unassembled WGS sequence"/>
</dbReference>
<evidence type="ECO:0000256" key="1">
    <source>
        <dbReference type="SAM" id="Phobius"/>
    </source>
</evidence>
<sequence>MKTINKKNPMVTNENEKISDTITTNNKQFNGYYTGSNKTQSLILSLLTHPIVIVCLFICVFQIVNRMYRQTIVICQKQNKTPPGHHHLNCQ</sequence>
<keyword evidence="3" id="KW-1185">Reference proteome</keyword>
<feature type="transmembrane region" description="Helical" evidence="1">
    <location>
        <begin position="42"/>
        <end position="64"/>
    </location>
</feature>
<evidence type="ECO:0000313" key="2">
    <source>
        <dbReference type="EMBL" id="KAH9511549.1"/>
    </source>
</evidence>
<keyword evidence="1" id="KW-0472">Membrane</keyword>
<keyword evidence="1" id="KW-0812">Transmembrane</keyword>
<gene>
    <name evidence="2" type="ORF">DERF_010001</name>
</gene>
<accession>A0A922HYF0</accession>
<evidence type="ECO:0000313" key="3">
    <source>
        <dbReference type="Proteomes" id="UP000790347"/>
    </source>
</evidence>